<evidence type="ECO:0000256" key="3">
    <source>
        <dbReference type="ARBA" id="ARBA00022553"/>
    </source>
</evidence>
<dbReference type="InterPro" id="IPR003661">
    <property type="entry name" value="HisK_dim/P_dom"/>
</dbReference>
<dbReference type="PROSITE" id="PS50109">
    <property type="entry name" value="HIS_KIN"/>
    <property type="match status" value="1"/>
</dbReference>
<dbReference type="InterPro" id="IPR003594">
    <property type="entry name" value="HATPase_dom"/>
</dbReference>
<keyword evidence="3" id="KW-0597">Phosphoprotein</keyword>
<dbReference type="EC" id="2.7.13.3" evidence="2"/>
<evidence type="ECO:0000256" key="8">
    <source>
        <dbReference type="SAM" id="Phobius"/>
    </source>
</evidence>
<accession>A0A556MQQ5</accession>
<protein>
    <recommendedName>
        <fullName evidence="2">histidine kinase</fullName>
        <ecNumber evidence="2">2.7.13.3</ecNumber>
    </recommendedName>
</protein>
<keyword evidence="4" id="KW-0808">Transferase</keyword>
<dbReference type="InterPro" id="IPR036097">
    <property type="entry name" value="HisK_dim/P_sf"/>
</dbReference>
<dbReference type="PANTHER" id="PTHR45436">
    <property type="entry name" value="SENSOR HISTIDINE KINASE YKOH"/>
    <property type="match status" value="1"/>
</dbReference>
<feature type="domain" description="Histidine kinase" evidence="9">
    <location>
        <begin position="211"/>
        <end position="413"/>
    </location>
</feature>
<dbReference type="GO" id="GO:0000155">
    <property type="term" value="F:phosphorelay sensor kinase activity"/>
    <property type="evidence" value="ECO:0007669"/>
    <property type="project" value="InterPro"/>
</dbReference>
<evidence type="ECO:0000256" key="1">
    <source>
        <dbReference type="ARBA" id="ARBA00000085"/>
    </source>
</evidence>
<evidence type="ECO:0000256" key="6">
    <source>
        <dbReference type="ARBA" id="ARBA00022777"/>
    </source>
</evidence>
<reference evidence="10 11" key="1">
    <citation type="submission" date="2019-07" db="EMBL/GenBank/DDBJ databases">
        <authorList>
            <person name="Huq M.A."/>
        </authorList>
    </citation>
    <scope>NUCLEOTIDE SEQUENCE [LARGE SCALE GENOMIC DNA]</scope>
    <source>
        <strain evidence="10 11">MAH-3</strain>
    </source>
</reference>
<dbReference type="Pfam" id="PF00512">
    <property type="entry name" value="HisKA"/>
    <property type="match status" value="1"/>
</dbReference>
<organism evidence="10 11">
    <name type="scientific">Fluviicola chungangensis</name>
    <dbReference type="NCBI Taxonomy" id="2597671"/>
    <lineage>
        <taxon>Bacteria</taxon>
        <taxon>Pseudomonadati</taxon>
        <taxon>Bacteroidota</taxon>
        <taxon>Flavobacteriia</taxon>
        <taxon>Flavobacteriales</taxon>
        <taxon>Crocinitomicaceae</taxon>
        <taxon>Fluviicola</taxon>
    </lineage>
</organism>
<keyword evidence="5 8" id="KW-0812">Transmembrane</keyword>
<dbReference type="Gene3D" id="1.10.287.130">
    <property type="match status" value="1"/>
</dbReference>
<dbReference type="InterPro" id="IPR005467">
    <property type="entry name" value="His_kinase_dom"/>
</dbReference>
<dbReference type="SMART" id="SM00387">
    <property type="entry name" value="HATPase_c"/>
    <property type="match status" value="1"/>
</dbReference>
<evidence type="ECO:0000256" key="4">
    <source>
        <dbReference type="ARBA" id="ARBA00022679"/>
    </source>
</evidence>
<evidence type="ECO:0000256" key="7">
    <source>
        <dbReference type="ARBA" id="ARBA00022989"/>
    </source>
</evidence>
<proteinExistence type="predicted"/>
<evidence type="ECO:0000256" key="5">
    <source>
        <dbReference type="ARBA" id="ARBA00022692"/>
    </source>
</evidence>
<keyword evidence="6 10" id="KW-0418">Kinase</keyword>
<dbReference type="PANTHER" id="PTHR45436:SF5">
    <property type="entry name" value="SENSOR HISTIDINE KINASE TRCS"/>
    <property type="match status" value="1"/>
</dbReference>
<dbReference type="Proteomes" id="UP000316008">
    <property type="component" value="Unassembled WGS sequence"/>
</dbReference>
<feature type="transmembrane region" description="Helical" evidence="8">
    <location>
        <begin position="126"/>
        <end position="149"/>
    </location>
</feature>
<keyword evidence="8" id="KW-0472">Membrane</keyword>
<dbReference type="SUPFAM" id="SSF55874">
    <property type="entry name" value="ATPase domain of HSP90 chaperone/DNA topoisomerase II/histidine kinase"/>
    <property type="match status" value="1"/>
</dbReference>
<dbReference type="Gene3D" id="3.30.565.10">
    <property type="entry name" value="Histidine kinase-like ATPase, C-terminal domain"/>
    <property type="match status" value="1"/>
</dbReference>
<dbReference type="InterPro" id="IPR050428">
    <property type="entry name" value="TCS_sensor_his_kinase"/>
</dbReference>
<dbReference type="EMBL" id="VLPL01000006">
    <property type="protein sequence ID" value="TSJ42108.1"/>
    <property type="molecule type" value="Genomic_DNA"/>
</dbReference>
<sequence>MSLALLIALSAWAFIFYVNMIDEVHDSIDDGLDNSKLLIIHEANQDSTVLYKTSFDEGNYAIRKMPADHALKHYDQYKDTLMYMENEHDLEPVRLLTTVFEAKENQFYELKVISSMVEEDDLIEDLFYSLLWLYLILMVTILVINALVLRSMWKPFFTYLNRLSQFKLEKNEKVQPIQSKTAEFQLLNKVVTEVLESNIRSFHNQKQLIENASHELQTPLAIALNKLQLLAENKELSEEIVKEIFQTIETLERLTRLNKSLLLLSKIENKQFRDEELVCFNELIQNILNEFQDQIEFKELELDLAFEGELKAQINPELARILITNLIKNAIRHNFKKGKIGILLTDSSLQISNSGTDKPLDPAKVFQRFHKESNDQSSTGLGLAIVKSIVDLSGYRISYNYALGIHQFMINFN</sequence>
<evidence type="ECO:0000256" key="2">
    <source>
        <dbReference type="ARBA" id="ARBA00012438"/>
    </source>
</evidence>
<evidence type="ECO:0000259" key="9">
    <source>
        <dbReference type="PROSITE" id="PS50109"/>
    </source>
</evidence>
<evidence type="ECO:0000313" key="11">
    <source>
        <dbReference type="Proteomes" id="UP000316008"/>
    </source>
</evidence>
<dbReference type="SMART" id="SM00388">
    <property type="entry name" value="HisKA"/>
    <property type="match status" value="1"/>
</dbReference>
<dbReference type="Pfam" id="PF02518">
    <property type="entry name" value="HATPase_c"/>
    <property type="match status" value="1"/>
</dbReference>
<evidence type="ECO:0000313" key="10">
    <source>
        <dbReference type="EMBL" id="TSJ42108.1"/>
    </source>
</evidence>
<dbReference type="CDD" id="cd00075">
    <property type="entry name" value="HATPase"/>
    <property type="match status" value="1"/>
</dbReference>
<comment type="catalytic activity">
    <reaction evidence="1">
        <text>ATP + protein L-histidine = ADP + protein N-phospho-L-histidine.</text>
        <dbReference type="EC" id="2.7.13.3"/>
    </reaction>
</comment>
<dbReference type="SUPFAM" id="SSF47384">
    <property type="entry name" value="Homodimeric domain of signal transducing histidine kinase"/>
    <property type="match status" value="1"/>
</dbReference>
<comment type="caution">
    <text evidence="10">The sequence shown here is derived from an EMBL/GenBank/DDBJ whole genome shotgun (WGS) entry which is preliminary data.</text>
</comment>
<dbReference type="GO" id="GO:0005886">
    <property type="term" value="C:plasma membrane"/>
    <property type="evidence" value="ECO:0007669"/>
    <property type="project" value="TreeGrafter"/>
</dbReference>
<dbReference type="CDD" id="cd00082">
    <property type="entry name" value="HisKA"/>
    <property type="match status" value="1"/>
</dbReference>
<name>A0A556MQQ5_9FLAO</name>
<keyword evidence="11" id="KW-1185">Reference proteome</keyword>
<keyword evidence="7 8" id="KW-1133">Transmembrane helix</keyword>
<dbReference type="InterPro" id="IPR036890">
    <property type="entry name" value="HATPase_C_sf"/>
</dbReference>
<gene>
    <name evidence="10" type="ORF">FO442_13055</name>
</gene>
<dbReference type="AlphaFoldDB" id="A0A556MQQ5"/>
<dbReference type="OrthoDB" id="1522504at2"/>